<feature type="compositionally biased region" description="Basic and acidic residues" evidence="1">
    <location>
        <begin position="126"/>
        <end position="155"/>
    </location>
</feature>
<proteinExistence type="predicted"/>
<sequence length="193" mass="22926">MAKSDSKTVAKKDDNNSKDFKARSARERISLDDFVHRKGQVRALEEFKYRKQRKKVETAKALRSYRKVMKQVGYEAGQGASRKRLEISPSRHDEEDLDHSNVEEVEENAAAKTHKRRHKMNPFQKSVEKAEQKMVKAKQHEQQKKHNEQQRFQKLKDRKQRTKLLNKRTKRGQPIMKHMVDNLLHKLEKQNES</sequence>
<dbReference type="AlphaFoldDB" id="A0AAD2CM74"/>
<name>A0AAD2CM74_9STRA</name>
<dbReference type="EMBL" id="CAKOGP040000025">
    <property type="protein sequence ID" value="CAJ1927717.1"/>
    <property type="molecule type" value="Genomic_DNA"/>
</dbReference>
<dbReference type="Proteomes" id="UP001295423">
    <property type="component" value="Unassembled WGS sequence"/>
</dbReference>
<comment type="caution">
    <text evidence="2">The sequence shown here is derived from an EMBL/GenBank/DDBJ whole genome shotgun (WGS) entry which is preliminary data.</text>
</comment>
<accession>A0AAD2CM74</accession>
<dbReference type="InterPro" id="IPR013730">
    <property type="entry name" value="Fyv7/TAP26"/>
</dbReference>
<evidence type="ECO:0000313" key="3">
    <source>
        <dbReference type="Proteomes" id="UP001295423"/>
    </source>
</evidence>
<keyword evidence="3" id="KW-1185">Reference proteome</keyword>
<feature type="region of interest" description="Disordered" evidence="1">
    <location>
        <begin position="77"/>
        <end position="177"/>
    </location>
</feature>
<organism evidence="2 3">
    <name type="scientific">Cylindrotheca closterium</name>
    <dbReference type="NCBI Taxonomy" id="2856"/>
    <lineage>
        <taxon>Eukaryota</taxon>
        <taxon>Sar</taxon>
        <taxon>Stramenopiles</taxon>
        <taxon>Ochrophyta</taxon>
        <taxon>Bacillariophyta</taxon>
        <taxon>Bacillariophyceae</taxon>
        <taxon>Bacillariophycidae</taxon>
        <taxon>Bacillariales</taxon>
        <taxon>Bacillariaceae</taxon>
        <taxon>Cylindrotheca</taxon>
    </lineage>
</organism>
<feature type="region of interest" description="Disordered" evidence="1">
    <location>
        <begin position="1"/>
        <end position="27"/>
    </location>
</feature>
<feature type="compositionally biased region" description="Basic and acidic residues" evidence="1">
    <location>
        <begin position="83"/>
        <end position="102"/>
    </location>
</feature>
<protein>
    <recommendedName>
        <fullName evidence="4">rRNA-processing protein FYV7</fullName>
    </recommendedName>
</protein>
<reference evidence="2" key="1">
    <citation type="submission" date="2023-08" db="EMBL/GenBank/DDBJ databases">
        <authorList>
            <person name="Audoor S."/>
            <person name="Bilcke G."/>
        </authorList>
    </citation>
    <scope>NUCLEOTIDE SEQUENCE</scope>
</reference>
<dbReference type="Pfam" id="PF08524">
    <property type="entry name" value="rRNA_processing"/>
    <property type="match status" value="1"/>
</dbReference>
<evidence type="ECO:0000256" key="1">
    <source>
        <dbReference type="SAM" id="MobiDB-lite"/>
    </source>
</evidence>
<evidence type="ECO:0000313" key="2">
    <source>
        <dbReference type="EMBL" id="CAJ1927717.1"/>
    </source>
</evidence>
<evidence type="ECO:0008006" key="4">
    <source>
        <dbReference type="Google" id="ProtNLM"/>
    </source>
</evidence>
<feature type="compositionally biased region" description="Basic residues" evidence="1">
    <location>
        <begin position="156"/>
        <end position="171"/>
    </location>
</feature>
<dbReference type="PRINTS" id="PR01854">
    <property type="entry name" value="BR22PROTEIN"/>
</dbReference>
<gene>
    <name evidence="2" type="ORF">CYCCA115_LOCUS1341</name>
</gene>